<evidence type="ECO:0000313" key="6">
    <source>
        <dbReference type="EMBL" id="SFI28151.1"/>
    </source>
</evidence>
<dbReference type="PROSITE" id="PS50931">
    <property type="entry name" value="HTH_LYSR"/>
    <property type="match status" value="1"/>
</dbReference>
<protein>
    <submittedName>
        <fullName evidence="6">DNA-binding transcriptional regulator, LysR family</fullName>
    </submittedName>
</protein>
<dbReference type="InterPro" id="IPR036390">
    <property type="entry name" value="WH_DNA-bd_sf"/>
</dbReference>
<dbReference type="InterPro" id="IPR005119">
    <property type="entry name" value="LysR_subst-bd"/>
</dbReference>
<dbReference type="PANTHER" id="PTHR30126:SF80">
    <property type="entry name" value="TRANSCRIPTIONAL REGULATOR-RELATED"/>
    <property type="match status" value="1"/>
</dbReference>
<comment type="similarity">
    <text evidence="1">Belongs to the LysR transcriptional regulatory family.</text>
</comment>
<dbReference type="STRING" id="390807.SAMN04488095_0371"/>
<feature type="domain" description="HTH lysR-type" evidence="5">
    <location>
        <begin position="7"/>
        <end position="64"/>
    </location>
</feature>
<dbReference type="Gene3D" id="1.10.10.10">
    <property type="entry name" value="Winged helix-like DNA-binding domain superfamily/Winged helix DNA-binding domain"/>
    <property type="match status" value="1"/>
</dbReference>
<name>A0A1I3GXP1_9RHOB</name>
<dbReference type="PANTHER" id="PTHR30126">
    <property type="entry name" value="HTH-TYPE TRANSCRIPTIONAL REGULATOR"/>
    <property type="match status" value="1"/>
</dbReference>
<evidence type="ECO:0000313" key="7">
    <source>
        <dbReference type="Proteomes" id="UP000199110"/>
    </source>
</evidence>
<dbReference type="InterPro" id="IPR000847">
    <property type="entry name" value="LysR_HTH_N"/>
</dbReference>
<evidence type="ECO:0000256" key="4">
    <source>
        <dbReference type="ARBA" id="ARBA00023163"/>
    </source>
</evidence>
<dbReference type="Gene3D" id="3.40.190.290">
    <property type="match status" value="1"/>
</dbReference>
<dbReference type="Pfam" id="PF00126">
    <property type="entry name" value="HTH_1"/>
    <property type="match status" value="1"/>
</dbReference>
<keyword evidence="4" id="KW-0804">Transcription</keyword>
<dbReference type="EMBL" id="FORA01000001">
    <property type="protein sequence ID" value="SFI28151.1"/>
    <property type="molecule type" value="Genomic_DNA"/>
</dbReference>
<reference evidence="6 7" key="1">
    <citation type="submission" date="2016-10" db="EMBL/GenBank/DDBJ databases">
        <authorList>
            <person name="de Groot N.N."/>
        </authorList>
    </citation>
    <scope>NUCLEOTIDE SEQUENCE [LARGE SCALE GENOMIC DNA]</scope>
    <source>
        <strain evidence="6 7">DSM 19073</strain>
    </source>
</reference>
<evidence type="ECO:0000256" key="2">
    <source>
        <dbReference type="ARBA" id="ARBA00023015"/>
    </source>
</evidence>
<dbReference type="GO" id="GO:0003700">
    <property type="term" value="F:DNA-binding transcription factor activity"/>
    <property type="evidence" value="ECO:0007669"/>
    <property type="project" value="InterPro"/>
</dbReference>
<organism evidence="6 7">
    <name type="scientific">Jannaschia pohangensis</name>
    <dbReference type="NCBI Taxonomy" id="390807"/>
    <lineage>
        <taxon>Bacteria</taxon>
        <taxon>Pseudomonadati</taxon>
        <taxon>Pseudomonadota</taxon>
        <taxon>Alphaproteobacteria</taxon>
        <taxon>Rhodobacterales</taxon>
        <taxon>Roseobacteraceae</taxon>
        <taxon>Jannaschia</taxon>
    </lineage>
</organism>
<dbReference type="Proteomes" id="UP000199110">
    <property type="component" value="Unassembled WGS sequence"/>
</dbReference>
<keyword evidence="3 6" id="KW-0238">DNA-binding</keyword>
<dbReference type="Pfam" id="PF03466">
    <property type="entry name" value="LysR_substrate"/>
    <property type="match status" value="1"/>
</dbReference>
<evidence type="ECO:0000256" key="3">
    <source>
        <dbReference type="ARBA" id="ARBA00023125"/>
    </source>
</evidence>
<keyword evidence="7" id="KW-1185">Reference proteome</keyword>
<proteinExistence type="inferred from homology"/>
<sequence>MVKSMQLLPRSLTYLEAVAREGSIQGASRSLGIAASAINRHILALEAECQMPLFERKPRGMVLTAAGETAVLLARRWRADQERLTDAFRSMRGVESGTVRLAGMDSLSNSILPACVHKVAETNPGIHLSIDIMPPQQAARDLEEGLTDLALAFNLPPDKHRHVLWTASLPFGCLVGPGHALWDRKGVALKDVASFPIAAQSRVLPVRQYLDRSHSWIFEPTEPVLVTNSPQLLKQVLRQGQHLTITSQMDAILELLSGDLRFIRLSDTTLKPQSLSLVLDPRRNLSHASRKVADVLTSLLRDFHDRLTASQA</sequence>
<gene>
    <name evidence="6" type="ORF">SAMN04488095_0371</name>
</gene>
<dbReference type="GO" id="GO:0000976">
    <property type="term" value="F:transcription cis-regulatory region binding"/>
    <property type="evidence" value="ECO:0007669"/>
    <property type="project" value="TreeGrafter"/>
</dbReference>
<evidence type="ECO:0000256" key="1">
    <source>
        <dbReference type="ARBA" id="ARBA00009437"/>
    </source>
</evidence>
<dbReference type="SUPFAM" id="SSF53850">
    <property type="entry name" value="Periplasmic binding protein-like II"/>
    <property type="match status" value="1"/>
</dbReference>
<dbReference type="RefSeq" id="WP_245749088.1">
    <property type="nucleotide sequence ID" value="NZ_FORA01000001.1"/>
</dbReference>
<accession>A0A1I3GXP1</accession>
<keyword evidence="2" id="KW-0805">Transcription regulation</keyword>
<dbReference type="AlphaFoldDB" id="A0A1I3GXP1"/>
<evidence type="ECO:0000259" key="5">
    <source>
        <dbReference type="PROSITE" id="PS50931"/>
    </source>
</evidence>
<dbReference type="InterPro" id="IPR036388">
    <property type="entry name" value="WH-like_DNA-bd_sf"/>
</dbReference>
<dbReference type="SUPFAM" id="SSF46785">
    <property type="entry name" value="Winged helix' DNA-binding domain"/>
    <property type="match status" value="1"/>
</dbReference>